<name>A0A2S0NJW7_9MOLU</name>
<reference evidence="3" key="1">
    <citation type="submission" date="2018-02" db="EMBL/GenBank/DDBJ databases">
        <title>Firefly genomes illuminate parallel origins of bioluminescence in beetles.</title>
        <authorList>
            <person name="Fallon T.R."/>
            <person name="Lower S.E.S."/>
            <person name="Behringer M."/>
            <person name="Weng J.-K."/>
        </authorList>
    </citation>
    <scope>NUCLEOTIDE SEQUENCE [LARGE SCALE GENOMIC DNA]</scope>
</reference>
<evidence type="ECO:0000313" key="3">
    <source>
        <dbReference type="Proteomes" id="UP000239250"/>
    </source>
</evidence>
<dbReference type="Proteomes" id="UP000239250">
    <property type="component" value="Chromosome"/>
</dbReference>
<feature type="domain" description="ASCH" evidence="1">
    <location>
        <begin position="5"/>
        <end position="60"/>
    </location>
</feature>
<sequence length="142" mass="17298">MNLILSMKEQYFRQILSHEKKFEYRFKFPNIQNIDKVYIYISKTQKSIVGYIKFSKITWMDKETASNFYSSVVNYPYNQSFRIMFDWIGERNGCFVLEIDNFKVFEKTLKLDFLKKDFNFTAPQNYMFLKNFELNKLLENMG</sequence>
<protein>
    <recommendedName>
        <fullName evidence="1">ASCH domain-containing protein</fullName>
    </recommendedName>
</protein>
<dbReference type="InterPro" id="IPR015947">
    <property type="entry name" value="PUA-like_sf"/>
</dbReference>
<dbReference type="AlphaFoldDB" id="A0A2S0NJW7"/>
<accession>A0A2S0NJW7</accession>
<evidence type="ECO:0000313" key="2">
    <source>
        <dbReference type="EMBL" id="AVP49310.1"/>
    </source>
</evidence>
<dbReference type="InterPro" id="IPR007374">
    <property type="entry name" value="ASCH_domain"/>
</dbReference>
<proteinExistence type="predicted"/>
<dbReference type="RefSeq" id="WP_303662640.1">
    <property type="nucleotide sequence ID" value="NZ_CP027019.1"/>
</dbReference>
<dbReference type="EMBL" id="CP027019">
    <property type="protein sequence ID" value="AVP49310.1"/>
    <property type="molecule type" value="Genomic_DNA"/>
</dbReference>
<organism evidence="2 3">
    <name type="scientific">Williamsoniiplasma luminosum</name>
    <dbReference type="NCBI Taxonomy" id="214888"/>
    <lineage>
        <taxon>Bacteria</taxon>
        <taxon>Bacillati</taxon>
        <taxon>Mycoplasmatota</taxon>
        <taxon>Mollicutes</taxon>
        <taxon>Entomoplasmatales</taxon>
        <taxon>Williamsoniiplasma</taxon>
    </lineage>
</organism>
<gene>
    <name evidence="2" type="ORF">C5T88_01805</name>
</gene>
<dbReference type="Gene3D" id="2.30.130.30">
    <property type="entry name" value="Hypothetical protein"/>
    <property type="match status" value="1"/>
</dbReference>
<dbReference type="Pfam" id="PF04266">
    <property type="entry name" value="ASCH"/>
    <property type="match status" value="1"/>
</dbReference>
<dbReference type="SUPFAM" id="SSF88697">
    <property type="entry name" value="PUA domain-like"/>
    <property type="match status" value="1"/>
</dbReference>
<evidence type="ECO:0000259" key="1">
    <source>
        <dbReference type="Pfam" id="PF04266"/>
    </source>
</evidence>